<keyword evidence="3" id="KW-1134">Transmembrane beta strand</keyword>
<gene>
    <name evidence="15" type="ORF">GF068_39215</name>
</gene>
<dbReference type="PANTHER" id="PTHR30069">
    <property type="entry name" value="TONB-DEPENDENT OUTER MEMBRANE RECEPTOR"/>
    <property type="match status" value="1"/>
</dbReference>
<dbReference type="GO" id="GO:0015344">
    <property type="term" value="F:siderophore uptake transmembrane transporter activity"/>
    <property type="evidence" value="ECO:0007669"/>
    <property type="project" value="TreeGrafter"/>
</dbReference>
<dbReference type="Gene3D" id="3.30.1150.10">
    <property type="match status" value="1"/>
</dbReference>
<accession>A0A6N7QAM2</accession>
<evidence type="ECO:0000256" key="8">
    <source>
        <dbReference type="ARBA" id="ARBA00023170"/>
    </source>
</evidence>
<dbReference type="SUPFAM" id="SSF56935">
    <property type="entry name" value="Porins"/>
    <property type="match status" value="1"/>
</dbReference>
<evidence type="ECO:0000259" key="14">
    <source>
        <dbReference type="Pfam" id="PF07715"/>
    </source>
</evidence>
<evidence type="ECO:0000256" key="1">
    <source>
        <dbReference type="ARBA" id="ARBA00004571"/>
    </source>
</evidence>
<dbReference type="GO" id="GO:0044718">
    <property type="term" value="P:siderophore transmembrane transport"/>
    <property type="evidence" value="ECO:0007669"/>
    <property type="project" value="TreeGrafter"/>
</dbReference>
<dbReference type="Gene3D" id="2.40.170.20">
    <property type="entry name" value="TonB-dependent receptor, beta-barrel domain"/>
    <property type="match status" value="1"/>
</dbReference>
<dbReference type="InterPro" id="IPR037682">
    <property type="entry name" value="TonB_C"/>
</dbReference>
<keyword evidence="5" id="KW-0732">Signal</keyword>
<feature type="compositionally biased region" description="Pro residues" evidence="11">
    <location>
        <begin position="142"/>
        <end position="171"/>
    </location>
</feature>
<dbReference type="PANTHER" id="PTHR30069:SF29">
    <property type="entry name" value="HEMOGLOBIN AND HEMOGLOBIN-HAPTOGLOBIN-BINDING PROTEIN 1-RELATED"/>
    <property type="match status" value="1"/>
</dbReference>
<evidence type="ECO:0000256" key="2">
    <source>
        <dbReference type="ARBA" id="ARBA00022448"/>
    </source>
</evidence>
<evidence type="ECO:0000256" key="11">
    <source>
        <dbReference type="SAM" id="MobiDB-lite"/>
    </source>
</evidence>
<dbReference type="EMBL" id="WJIE01000022">
    <property type="protein sequence ID" value="MRG97911.1"/>
    <property type="molecule type" value="Genomic_DNA"/>
</dbReference>
<feature type="domain" description="TonB-dependent receptor plug" evidence="14">
    <location>
        <begin position="210"/>
        <end position="284"/>
    </location>
</feature>
<keyword evidence="4" id="KW-0812">Transmembrane</keyword>
<keyword evidence="2" id="KW-0813">Transport</keyword>
<evidence type="ECO:0000256" key="10">
    <source>
        <dbReference type="RuleBase" id="RU003357"/>
    </source>
</evidence>
<keyword evidence="9" id="KW-0998">Cell outer membrane</keyword>
<feature type="domain" description="TonB C-terminal" evidence="13">
    <location>
        <begin position="79"/>
        <end position="139"/>
    </location>
</feature>
<keyword evidence="8 15" id="KW-0675">Receptor</keyword>
<keyword evidence="16" id="KW-1185">Reference proteome</keyword>
<dbReference type="InterPro" id="IPR012910">
    <property type="entry name" value="Plug_dom"/>
</dbReference>
<comment type="subcellular location">
    <subcellularLocation>
        <location evidence="1">Cell outer membrane</location>
        <topology evidence="1">Multi-pass membrane protein</topology>
    </subcellularLocation>
</comment>
<dbReference type="OrthoDB" id="607931at2"/>
<evidence type="ECO:0000256" key="5">
    <source>
        <dbReference type="ARBA" id="ARBA00022729"/>
    </source>
</evidence>
<dbReference type="GO" id="GO:0009279">
    <property type="term" value="C:cell outer membrane"/>
    <property type="evidence" value="ECO:0007669"/>
    <property type="project" value="UniProtKB-SubCell"/>
</dbReference>
<feature type="region of interest" description="Disordered" evidence="11">
    <location>
        <begin position="141"/>
        <end position="175"/>
    </location>
</feature>
<dbReference type="SUPFAM" id="SSF74653">
    <property type="entry name" value="TolA/TonB C-terminal domain"/>
    <property type="match status" value="1"/>
</dbReference>
<proteinExistence type="inferred from homology"/>
<organism evidence="15 16">
    <name type="scientific">Polyangium spumosum</name>
    <dbReference type="NCBI Taxonomy" id="889282"/>
    <lineage>
        <taxon>Bacteria</taxon>
        <taxon>Pseudomonadati</taxon>
        <taxon>Myxococcota</taxon>
        <taxon>Polyangia</taxon>
        <taxon>Polyangiales</taxon>
        <taxon>Polyangiaceae</taxon>
        <taxon>Polyangium</taxon>
    </lineage>
</organism>
<keyword evidence="6 10" id="KW-0798">TonB box</keyword>
<evidence type="ECO:0000256" key="4">
    <source>
        <dbReference type="ARBA" id="ARBA00022692"/>
    </source>
</evidence>
<protein>
    <submittedName>
        <fullName evidence="15">TonB-dependent receptor plug domain-containing protein</fullName>
    </submittedName>
</protein>
<sequence length="824" mass="89731">MIHGMVGPQTMLYPGSRPRREQKSVHSRALAIGATAIALCLVTASSHAQPASEPPPEMTMPAPRGPTIPPYPEGATGDADVMLAILVRSDGKVTEARVIEGPEPFASAAAAAASSWEFEPARRNGKPISARIRFLVTFRAPAPAPEEPPPVDPPPTPPPPTPAPAVPPAKPPEPEPIEVRVQGEHQAPTTRTMSRVEVRQLPGAFGDPFRAIEAMPGVTPIASGVPYFFVRGAPPGNIGYFLDGIRVPLLFHVAAGPSVIHPGLVDRVDLYPGGYPSRFGRFTGGIVTGTVREPEKRFHGEGNIRLFDAGAMVEAPFANGRGAALVAGRYAYPELALKVFSPGVELGYWDYQARLHYDLTPSDRIGVFAFGSHDYLATIDEDDGEKETVVAGQFHRVDFRYDRRLGEHGKLRHAITLGYDESQARGGENAGKTWVLGSRTELTLRPSDKLTVRAGADAWVERFEIDIEENDDDAPSPNDLALMRQLTSRDDFTAAIWADAVIRPHPALEIIPGLRSDIFTSDGVAQATFDPRLSSRLELGKRLTLLSAFGVTHQPPSFLGAAPGLQIGGLRGGVQTGLLSSAGVEMSLPFDFTATVTGFRGAFFNLSDPIGNRPPGTELGYARQAELRGIGSTYGMEVWLRRSLTKRLGGFLSYTLSRSLRHIGNQTFESAYDRRHVLNLAASYDLGRNWRIGGRVVFYTGSPMILDYRVRRRDLGLPDDPDDGPDLPDTPEEHAQREQIQKLLAAYVQSLNLPDRLPNFFRLDVRLEKRWVFPNGRWLSFTVEVLNATAGKEVTQYECTFQDGCAPEEIGPLVIPSIGVEGGF</sequence>
<dbReference type="AlphaFoldDB" id="A0A6N7QAM2"/>
<evidence type="ECO:0000313" key="15">
    <source>
        <dbReference type="EMBL" id="MRG97911.1"/>
    </source>
</evidence>
<feature type="region of interest" description="Disordered" evidence="11">
    <location>
        <begin position="1"/>
        <end position="25"/>
    </location>
</feature>
<comment type="caution">
    <text evidence="15">The sequence shown here is derived from an EMBL/GenBank/DDBJ whole genome shotgun (WGS) entry which is preliminary data.</text>
</comment>
<comment type="similarity">
    <text evidence="10">Belongs to the TonB-dependent receptor family.</text>
</comment>
<evidence type="ECO:0000256" key="7">
    <source>
        <dbReference type="ARBA" id="ARBA00023136"/>
    </source>
</evidence>
<name>A0A6N7QAM2_9BACT</name>
<dbReference type="InterPro" id="IPR000531">
    <property type="entry name" value="Beta-barrel_TonB"/>
</dbReference>
<evidence type="ECO:0000256" key="6">
    <source>
        <dbReference type="ARBA" id="ARBA00023077"/>
    </source>
</evidence>
<dbReference type="Pfam" id="PF07715">
    <property type="entry name" value="Plug"/>
    <property type="match status" value="1"/>
</dbReference>
<evidence type="ECO:0000313" key="16">
    <source>
        <dbReference type="Proteomes" id="UP000440224"/>
    </source>
</evidence>
<evidence type="ECO:0000259" key="13">
    <source>
        <dbReference type="Pfam" id="PF03544"/>
    </source>
</evidence>
<dbReference type="InterPro" id="IPR039426">
    <property type="entry name" value="TonB-dep_rcpt-like"/>
</dbReference>
<reference evidence="15 16" key="1">
    <citation type="submission" date="2019-10" db="EMBL/GenBank/DDBJ databases">
        <title>A soil myxobacterium in the family Polyangiaceae.</title>
        <authorList>
            <person name="Li Y."/>
            <person name="Wang J."/>
        </authorList>
    </citation>
    <scope>NUCLEOTIDE SEQUENCE [LARGE SCALE GENOMIC DNA]</scope>
    <source>
        <strain evidence="15 16">DSM 14734</strain>
    </source>
</reference>
<keyword evidence="7 10" id="KW-0472">Membrane</keyword>
<evidence type="ECO:0000259" key="12">
    <source>
        <dbReference type="Pfam" id="PF00593"/>
    </source>
</evidence>
<evidence type="ECO:0000256" key="9">
    <source>
        <dbReference type="ARBA" id="ARBA00023237"/>
    </source>
</evidence>
<evidence type="ECO:0000256" key="3">
    <source>
        <dbReference type="ARBA" id="ARBA00022452"/>
    </source>
</evidence>
<dbReference type="Pfam" id="PF00593">
    <property type="entry name" value="TonB_dep_Rec_b-barrel"/>
    <property type="match status" value="1"/>
</dbReference>
<dbReference type="Pfam" id="PF03544">
    <property type="entry name" value="TonB_C"/>
    <property type="match status" value="1"/>
</dbReference>
<dbReference type="InterPro" id="IPR036942">
    <property type="entry name" value="Beta-barrel_TonB_sf"/>
</dbReference>
<feature type="domain" description="TonB-dependent receptor-like beta-barrel" evidence="12">
    <location>
        <begin position="350"/>
        <end position="787"/>
    </location>
</feature>
<dbReference type="Proteomes" id="UP000440224">
    <property type="component" value="Unassembled WGS sequence"/>
</dbReference>